<feature type="region of interest" description="Disordered" evidence="1">
    <location>
        <begin position="133"/>
        <end position="154"/>
    </location>
</feature>
<dbReference type="RefSeq" id="XP_047838998.1">
    <property type="nucleotide sequence ID" value="XM_047983028.1"/>
</dbReference>
<evidence type="ECO:0000256" key="1">
    <source>
        <dbReference type="SAM" id="MobiDB-lite"/>
    </source>
</evidence>
<dbReference type="Gene3D" id="3.30.450.410">
    <property type="match status" value="1"/>
</dbReference>
<dbReference type="GO" id="GO:0018836">
    <property type="term" value="F:alkylmercury lyase activity"/>
    <property type="evidence" value="ECO:0007669"/>
    <property type="project" value="InterPro"/>
</dbReference>
<name>A0A9Q8QAY3_9HYPO</name>
<sequence length="251" mass="28462">MDQTDRQLRFDVLNFWLDNCRPPTTQDLSAKSRRDESDVRRGLKCLEELHHLKLYGDEVPSPTPIAMAHPFSHLPTPYLVRAGERSWWANCAWCAFGLASMLYPDCRDDDDAAAVEVHALTASSGSRVIRVDQDGRLRGADSDGDGDGDGGSGRTDLQSYHVVFSAPPSRWWADVRFACSTIQLCATRGEAEAWHRRHGFHAGDVMSLATLWELAKAWYHDKHKYQYERKTEEQKEALFKELGLTSAYWSS</sequence>
<accession>A0A9Q8QAY3</accession>
<reference evidence="2" key="1">
    <citation type="submission" date="2021-11" db="EMBL/GenBank/DDBJ databases">
        <title>Purpureocillium_takamizusanense_genome.</title>
        <authorList>
            <person name="Nguyen N.-H."/>
        </authorList>
    </citation>
    <scope>NUCLEOTIDE SEQUENCE</scope>
    <source>
        <strain evidence="2">PT3</strain>
    </source>
</reference>
<evidence type="ECO:0000313" key="2">
    <source>
        <dbReference type="EMBL" id="UNI15517.1"/>
    </source>
</evidence>
<dbReference type="Proteomes" id="UP000829364">
    <property type="component" value="Chromosome 2"/>
</dbReference>
<dbReference type="InterPro" id="IPR004927">
    <property type="entry name" value="MerB"/>
</dbReference>
<dbReference type="SUPFAM" id="SSF160387">
    <property type="entry name" value="NosL/MerB-like"/>
    <property type="match status" value="2"/>
</dbReference>
<dbReference type="GeneID" id="72064005"/>
<dbReference type="InterPro" id="IPR053717">
    <property type="entry name" value="MerB_lyase_sf"/>
</dbReference>
<organism evidence="2 3">
    <name type="scientific">Purpureocillium takamizusanense</name>
    <dbReference type="NCBI Taxonomy" id="2060973"/>
    <lineage>
        <taxon>Eukaryota</taxon>
        <taxon>Fungi</taxon>
        <taxon>Dikarya</taxon>
        <taxon>Ascomycota</taxon>
        <taxon>Pezizomycotina</taxon>
        <taxon>Sordariomycetes</taxon>
        <taxon>Hypocreomycetidae</taxon>
        <taxon>Hypocreales</taxon>
        <taxon>Ophiocordycipitaceae</taxon>
        <taxon>Purpureocillium</taxon>
    </lineage>
</organism>
<protein>
    <recommendedName>
        <fullName evidence="4">Transmembrane protein</fullName>
    </recommendedName>
</protein>
<dbReference type="AlphaFoldDB" id="A0A9Q8QAY3"/>
<dbReference type="OrthoDB" id="4810243at2759"/>
<evidence type="ECO:0008006" key="4">
    <source>
        <dbReference type="Google" id="ProtNLM"/>
    </source>
</evidence>
<dbReference type="Pfam" id="PF03243">
    <property type="entry name" value="MerB"/>
    <property type="match status" value="2"/>
</dbReference>
<proteinExistence type="predicted"/>
<gene>
    <name evidence="2" type="ORF">JDV02_002044</name>
</gene>
<evidence type="ECO:0000313" key="3">
    <source>
        <dbReference type="Proteomes" id="UP000829364"/>
    </source>
</evidence>
<keyword evidence="3" id="KW-1185">Reference proteome</keyword>
<dbReference type="KEGG" id="ptkz:JDV02_002044"/>
<dbReference type="EMBL" id="CP086355">
    <property type="protein sequence ID" value="UNI15517.1"/>
    <property type="molecule type" value="Genomic_DNA"/>
</dbReference>